<reference evidence="2" key="1">
    <citation type="submission" date="2024-02" db="UniProtKB">
        <authorList>
            <consortium name="WormBaseParasite"/>
        </authorList>
    </citation>
    <scope>IDENTIFICATION</scope>
</reference>
<proteinExistence type="predicted"/>
<accession>A0AAF5DJI8</accession>
<dbReference type="WBParaSite" id="TCONS_00012717.p1">
    <property type="protein sequence ID" value="TCONS_00012717.p1"/>
    <property type="gene ID" value="XLOC_008383"/>
</dbReference>
<protein>
    <submittedName>
        <fullName evidence="2">Uncharacterized protein</fullName>
    </submittedName>
</protein>
<name>A0AAF5DJI8_STRER</name>
<evidence type="ECO:0000313" key="1">
    <source>
        <dbReference type="Proteomes" id="UP000035681"/>
    </source>
</evidence>
<dbReference type="Proteomes" id="UP000035681">
    <property type="component" value="Unplaced"/>
</dbReference>
<sequence length="246" mass="28569">MGSLNSSLLLLRKINDAPPFLYTSPKLLPIIDYDPNITLSNMPYVDGKESFSKIDIIKFLKIQKNNKIGFGRRIVRTRKCNNVCRFLITDYFDNSHHIDKKHICSNNTYLYKSTDKNLIFKNNSKRGDNTLCILKDLSSRNIAVSLGISLMKLLSYIKTVKKRNINVCIKDKKVFIEVEGHSVKNNYLNFMDIVKLRNQFISEKNNNTILIDHISDDLKFKIALPPLRMFPRRYFVSNITLPKCTQ</sequence>
<evidence type="ECO:0000313" key="2">
    <source>
        <dbReference type="WBParaSite" id="TCONS_00012717.p1"/>
    </source>
</evidence>
<dbReference type="AlphaFoldDB" id="A0AAF5DJI8"/>
<organism evidence="1 2">
    <name type="scientific">Strongyloides stercoralis</name>
    <name type="common">Threadworm</name>
    <dbReference type="NCBI Taxonomy" id="6248"/>
    <lineage>
        <taxon>Eukaryota</taxon>
        <taxon>Metazoa</taxon>
        <taxon>Ecdysozoa</taxon>
        <taxon>Nematoda</taxon>
        <taxon>Chromadorea</taxon>
        <taxon>Rhabditida</taxon>
        <taxon>Tylenchina</taxon>
        <taxon>Panagrolaimomorpha</taxon>
        <taxon>Strongyloidoidea</taxon>
        <taxon>Strongyloididae</taxon>
        <taxon>Strongyloides</taxon>
    </lineage>
</organism>
<keyword evidence="1" id="KW-1185">Reference proteome</keyword>